<feature type="transmembrane region" description="Helical" evidence="16">
    <location>
        <begin position="116"/>
        <end position="137"/>
    </location>
</feature>
<dbReference type="Pfam" id="PF11779">
    <property type="entry name" value="SPT_ssu-like"/>
    <property type="match status" value="1"/>
</dbReference>
<dbReference type="PANTHER" id="PTHR28612:SF1">
    <property type="entry name" value="SERINE PALMITOYLTRANSFERASE SMALL SUBUNIT B"/>
    <property type="match status" value="1"/>
</dbReference>
<reference evidence="17" key="2">
    <citation type="submission" date="2025-08" db="UniProtKB">
        <authorList>
            <consortium name="Ensembl"/>
        </authorList>
    </citation>
    <scope>IDENTIFICATION</scope>
    <source>
        <strain evidence="17">broiler</strain>
    </source>
</reference>
<evidence type="ECO:0000313" key="17">
    <source>
        <dbReference type="Ensembl" id="ENSGALP00010001130.1"/>
    </source>
</evidence>
<evidence type="ECO:0000256" key="10">
    <source>
        <dbReference type="ARBA" id="ARBA00038059"/>
    </source>
</evidence>
<keyword evidence="4 16" id="KW-0812">Transmembrane</keyword>
<comment type="pathway">
    <text evidence="3">Sphingolipid metabolism.</text>
</comment>
<accession>A0A8V0X9B8</accession>
<evidence type="ECO:0000256" key="11">
    <source>
        <dbReference type="ARBA" id="ARBA00041140"/>
    </source>
</evidence>
<proteinExistence type="inferred from homology"/>
<comment type="subcellular location">
    <subcellularLocation>
        <location evidence="1">Endoplasmic reticulum membrane</location>
        <topology evidence="1">Multi-pass membrane protein</topology>
    </subcellularLocation>
</comment>
<dbReference type="GO" id="GO:0006665">
    <property type="term" value="P:sphingolipid metabolic process"/>
    <property type="evidence" value="ECO:0007669"/>
    <property type="project" value="UniProtKB-KW"/>
</dbReference>
<evidence type="ECO:0000256" key="3">
    <source>
        <dbReference type="ARBA" id="ARBA00004991"/>
    </source>
</evidence>
<dbReference type="AlphaFoldDB" id="A0A8V0X9B8"/>
<evidence type="ECO:0000256" key="9">
    <source>
        <dbReference type="ARBA" id="ARBA00023136"/>
    </source>
</evidence>
<keyword evidence="18" id="KW-1185">Reference proteome</keyword>
<comment type="similarity">
    <text evidence="10">Belongs to the SPTSS family. SPTSSB subfamily.</text>
</comment>
<evidence type="ECO:0000256" key="6">
    <source>
        <dbReference type="ARBA" id="ARBA00022919"/>
    </source>
</evidence>
<reference evidence="17" key="3">
    <citation type="submission" date="2025-09" db="UniProtKB">
        <authorList>
            <consortium name="Ensembl"/>
        </authorList>
    </citation>
    <scope>IDENTIFICATION</scope>
    <source>
        <strain evidence="17">broiler</strain>
    </source>
</reference>
<keyword evidence="6" id="KW-0746">Sphingolipid metabolism</keyword>
<keyword evidence="7 16" id="KW-1133">Transmembrane helix</keyword>
<evidence type="ECO:0000256" key="16">
    <source>
        <dbReference type="SAM" id="Phobius"/>
    </source>
</evidence>
<name>A0A8V0X9B8_CHICK</name>
<comment type="subunit">
    <text evidence="15">Component of the serine palmitoyltransferase (SPT) complex, which is composed of SPTLC1, SPTLC2 or SPTLC3 and SPTSSA or SPTSSB. The heterodimer consisting of SPTLC1 and SPTLC2/SPTLC3 forms the catalytic core of the enzyme, while SPTSSA or SPTSSB subunits determine substrate specificity. SPT also interacts with ORMDL proteins, especially ORMDL3, which negatively regulate SPT activity in the presence of ceramides.</text>
</comment>
<evidence type="ECO:0000256" key="13">
    <source>
        <dbReference type="ARBA" id="ARBA00042334"/>
    </source>
</evidence>
<evidence type="ECO:0000256" key="12">
    <source>
        <dbReference type="ARBA" id="ARBA00041982"/>
    </source>
</evidence>
<keyword evidence="5" id="KW-0256">Endoplasmic reticulum</keyword>
<evidence type="ECO:0000256" key="14">
    <source>
        <dbReference type="ARBA" id="ARBA00045772"/>
    </source>
</evidence>
<dbReference type="Proteomes" id="UP000000539">
    <property type="component" value="Chromosome 9"/>
</dbReference>
<evidence type="ECO:0000313" key="18">
    <source>
        <dbReference type="Proteomes" id="UP000000539"/>
    </source>
</evidence>
<dbReference type="OrthoDB" id="202672at2759"/>
<feature type="transmembrane region" description="Helical" evidence="16">
    <location>
        <begin position="93"/>
        <end position="110"/>
    </location>
</feature>
<evidence type="ECO:0000256" key="15">
    <source>
        <dbReference type="ARBA" id="ARBA00046416"/>
    </source>
</evidence>
<evidence type="ECO:0000256" key="8">
    <source>
        <dbReference type="ARBA" id="ARBA00023098"/>
    </source>
</evidence>
<evidence type="ECO:0000256" key="5">
    <source>
        <dbReference type="ARBA" id="ARBA00022824"/>
    </source>
</evidence>
<evidence type="ECO:0000256" key="2">
    <source>
        <dbReference type="ARBA" id="ARBA00004760"/>
    </source>
</evidence>
<keyword evidence="9 16" id="KW-0472">Membrane</keyword>
<gene>
    <name evidence="17" type="primary">SPTSSB</name>
</gene>
<comment type="function">
    <text evidence="14">Component of the serine palmitoyltransferase multisubunit enzyme (SPT) that catalyzes the initial and rate-limiting step in sphingolipid biosynthesis by condensing L-serine and activated acyl-CoA (most commonly palmitoyl-CoA) to form long-chain bases. The SPT complex is composed of SPTLC1, SPTLC2 or SPTLC3 and SPTSSA or SPTSSB. Within this complex, the heterodimer consisting of SPTLC1 and SPTLC2/SPTLC3 forms the catalytic core. Within the SPT complex, SPTSSB stimulates the catalytic activity and plays a role in substrate specificity. SPT complexes with this subunit showing a preference for longer acyl-CoAs. The SPTLC1-SPTLC2-SPTSSB complex shows a strong preference for C18-CoA substrate, while the SPTLC1-SPTLC3-SPTSSB isozyme displays an ability to use a broader range of acyl-CoAs, without apparent preference.</text>
</comment>
<protein>
    <recommendedName>
        <fullName evidence="11">Serine palmitoyltransferase small subunit B</fullName>
    </recommendedName>
    <alternativeName>
        <fullName evidence="13">Protein ADMP</fullName>
    </alternativeName>
    <alternativeName>
        <fullName evidence="12">Small subunit of serine palmitoyltransferase B</fullName>
    </alternativeName>
</protein>
<organism evidence="17 18">
    <name type="scientific">Gallus gallus</name>
    <name type="common">Chicken</name>
    <dbReference type="NCBI Taxonomy" id="9031"/>
    <lineage>
        <taxon>Eukaryota</taxon>
        <taxon>Metazoa</taxon>
        <taxon>Chordata</taxon>
        <taxon>Craniata</taxon>
        <taxon>Vertebrata</taxon>
        <taxon>Euteleostomi</taxon>
        <taxon>Archelosauria</taxon>
        <taxon>Archosauria</taxon>
        <taxon>Dinosauria</taxon>
        <taxon>Saurischia</taxon>
        <taxon>Theropoda</taxon>
        <taxon>Coelurosauria</taxon>
        <taxon>Aves</taxon>
        <taxon>Neognathae</taxon>
        <taxon>Galloanserae</taxon>
        <taxon>Galliformes</taxon>
        <taxon>Phasianidae</taxon>
        <taxon>Phasianinae</taxon>
        <taxon>Gallus</taxon>
    </lineage>
</organism>
<dbReference type="GeneTree" id="ENSGT00390000002766"/>
<dbReference type="InterPro" id="IPR024512">
    <property type="entry name" value="Ser_palmitoyltrfase_ssu-like"/>
</dbReference>
<sequence>RFYRHCAGSAGLGQASGVRPQGAGAGGVAQGRAAGCEVSLTHQWSSALLQRRVLTWEEEQSLEHAQHGEGWKGRSLSTNHWNLAMDIKRVKDYIYWLYYQYLLITCSYALEPWEQSMFHTIMVTVFAMVVYTAYVFVPIHVRLAFEFFSQIFGVQPDSTVSVVN</sequence>
<reference evidence="17" key="1">
    <citation type="submission" date="2020-11" db="EMBL/GenBank/DDBJ databases">
        <title>Gallus gallus (Chicken) genome, bGalGal1, GRCg7b, maternal haplotype autosomes + Z &amp; W.</title>
        <authorList>
            <person name="Warren W."/>
            <person name="Formenti G."/>
            <person name="Fedrigo O."/>
            <person name="Haase B."/>
            <person name="Mountcastle J."/>
            <person name="Balacco J."/>
            <person name="Tracey A."/>
            <person name="Schneider V."/>
            <person name="Okimoto R."/>
            <person name="Cheng H."/>
            <person name="Hawken R."/>
            <person name="Howe K."/>
            <person name="Jarvis E.D."/>
        </authorList>
    </citation>
    <scope>NUCLEOTIDE SEQUENCE [LARGE SCALE GENOMIC DNA]</scope>
    <source>
        <strain evidence="17">Broiler</strain>
    </source>
</reference>
<evidence type="ECO:0000256" key="7">
    <source>
        <dbReference type="ARBA" id="ARBA00022989"/>
    </source>
</evidence>
<dbReference type="Ensembl" id="ENSGALT00010002580.1">
    <property type="protein sequence ID" value="ENSGALP00010001130.1"/>
    <property type="gene ID" value="ENSGALG00010001138.1"/>
</dbReference>
<comment type="pathway">
    <text evidence="2">Lipid metabolism; sphingolipid metabolism.</text>
</comment>
<evidence type="ECO:0000256" key="1">
    <source>
        <dbReference type="ARBA" id="ARBA00004477"/>
    </source>
</evidence>
<dbReference type="GO" id="GO:0005789">
    <property type="term" value="C:endoplasmic reticulum membrane"/>
    <property type="evidence" value="ECO:0007669"/>
    <property type="project" value="UniProtKB-SubCell"/>
</dbReference>
<keyword evidence="8" id="KW-0443">Lipid metabolism</keyword>
<dbReference type="PANTHER" id="PTHR28612">
    <property type="entry name" value="SERINE PALMITOYLTRANSFERASE SMALL SUBUNIT B"/>
    <property type="match status" value="1"/>
</dbReference>
<evidence type="ECO:0000256" key="4">
    <source>
        <dbReference type="ARBA" id="ARBA00022692"/>
    </source>
</evidence>